<dbReference type="GO" id="GO:0003677">
    <property type="term" value="F:DNA binding"/>
    <property type="evidence" value="ECO:0007669"/>
    <property type="project" value="InterPro"/>
</dbReference>
<accession>A0A9D1K4K8</accession>
<gene>
    <name evidence="6" type="ORF">IAA84_00775</name>
</gene>
<name>A0A9D1K4K8_9FIRM</name>
<dbReference type="PANTHER" id="PTHR37299">
    <property type="entry name" value="TRANSCRIPTIONAL REGULATOR-RELATED"/>
    <property type="match status" value="1"/>
</dbReference>
<evidence type="ECO:0000256" key="2">
    <source>
        <dbReference type="ARBA" id="ARBA00024867"/>
    </source>
</evidence>
<dbReference type="InterPro" id="IPR007492">
    <property type="entry name" value="LytTR_DNA-bd_dom"/>
</dbReference>
<dbReference type="GO" id="GO:0000156">
    <property type="term" value="F:phosphorelay response regulator activity"/>
    <property type="evidence" value="ECO:0007669"/>
    <property type="project" value="InterPro"/>
</dbReference>
<dbReference type="PROSITE" id="PS50930">
    <property type="entry name" value="HTH_LYTTR"/>
    <property type="match status" value="1"/>
</dbReference>
<protein>
    <recommendedName>
        <fullName evidence="1">Stage 0 sporulation protein A homolog</fullName>
    </recommendedName>
</protein>
<evidence type="ECO:0000313" key="7">
    <source>
        <dbReference type="Proteomes" id="UP000824140"/>
    </source>
</evidence>
<dbReference type="Pfam" id="PF04397">
    <property type="entry name" value="LytTR"/>
    <property type="match status" value="1"/>
</dbReference>
<evidence type="ECO:0000313" key="6">
    <source>
        <dbReference type="EMBL" id="HIS91529.1"/>
    </source>
</evidence>
<dbReference type="InterPro" id="IPR001789">
    <property type="entry name" value="Sig_transdc_resp-reg_receiver"/>
</dbReference>
<reference evidence="6" key="2">
    <citation type="journal article" date="2021" name="PeerJ">
        <title>Extensive microbial diversity within the chicken gut microbiome revealed by metagenomics and culture.</title>
        <authorList>
            <person name="Gilroy R."/>
            <person name="Ravi A."/>
            <person name="Getino M."/>
            <person name="Pursley I."/>
            <person name="Horton D.L."/>
            <person name="Alikhan N.F."/>
            <person name="Baker D."/>
            <person name="Gharbi K."/>
            <person name="Hall N."/>
            <person name="Watson M."/>
            <person name="Adriaenssens E.M."/>
            <person name="Foster-Nyarko E."/>
            <person name="Jarju S."/>
            <person name="Secka A."/>
            <person name="Antonio M."/>
            <person name="Oren A."/>
            <person name="Chaudhuri R.R."/>
            <person name="La Ragione R."/>
            <person name="Hildebrand F."/>
            <person name="Pallen M.J."/>
        </authorList>
    </citation>
    <scope>NUCLEOTIDE SEQUENCE</scope>
    <source>
        <strain evidence="6">13766</strain>
    </source>
</reference>
<feature type="domain" description="Response regulatory" evidence="4">
    <location>
        <begin position="5"/>
        <end position="119"/>
    </location>
</feature>
<evidence type="ECO:0000256" key="3">
    <source>
        <dbReference type="PROSITE-ProRule" id="PRU00169"/>
    </source>
</evidence>
<dbReference type="SMART" id="SM00850">
    <property type="entry name" value="LytTR"/>
    <property type="match status" value="1"/>
</dbReference>
<sequence length="249" mass="28766">MEKIRIAIADDDAGMRMMVRKLIERADDYALVGEAENGEELLDLFEKTRPEVVFMDVEMPGMTGVECARLIQDKNPKTIMVFVTAHEEYMADAFEVYAFDYLLKPFRMERAMHTLDLIRQRLRESAGAPGAPEKPVRFNAPARIMLKHREGVSFVDLNDILLVQREERATVVYVADGGRFVTGDTLGEMEERLPEGMFFRTHKSYIVNINHIESIAPYGRWTYIVKLRGTRQDALITHERFEELQTRFA</sequence>
<organism evidence="6 7">
    <name type="scientific">Candidatus Alectryocaccomicrobium excrementavium</name>
    <dbReference type="NCBI Taxonomy" id="2840668"/>
    <lineage>
        <taxon>Bacteria</taxon>
        <taxon>Bacillati</taxon>
        <taxon>Bacillota</taxon>
        <taxon>Clostridia</taxon>
        <taxon>Candidatus Alectryocaccomicrobium</taxon>
    </lineage>
</organism>
<dbReference type="Proteomes" id="UP000824140">
    <property type="component" value="Unassembled WGS sequence"/>
</dbReference>
<dbReference type="Pfam" id="PF00072">
    <property type="entry name" value="Response_reg"/>
    <property type="match status" value="1"/>
</dbReference>
<feature type="domain" description="HTH LytTR-type" evidence="5">
    <location>
        <begin position="144"/>
        <end position="249"/>
    </location>
</feature>
<dbReference type="Gene3D" id="3.40.50.2300">
    <property type="match status" value="1"/>
</dbReference>
<dbReference type="PROSITE" id="PS50110">
    <property type="entry name" value="RESPONSE_REGULATORY"/>
    <property type="match status" value="1"/>
</dbReference>
<dbReference type="SMART" id="SM00448">
    <property type="entry name" value="REC"/>
    <property type="match status" value="1"/>
</dbReference>
<comment type="function">
    <text evidence="2">May play the central regulatory role in sporulation. It may be an element of the effector pathway responsible for the activation of sporulation genes in response to nutritional stress. Spo0A may act in concert with spo0H (a sigma factor) to control the expression of some genes that are critical to the sporulation process.</text>
</comment>
<evidence type="ECO:0000259" key="4">
    <source>
        <dbReference type="PROSITE" id="PS50110"/>
    </source>
</evidence>
<dbReference type="Gene3D" id="2.40.50.1020">
    <property type="entry name" value="LytTr DNA-binding domain"/>
    <property type="match status" value="1"/>
</dbReference>
<dbReference type="AlphaFoldDB" id="A0A9D1K4K8"/>
<evidence type="ECO:0000256" key="1">
    <source>
        <dbReference type="ARBA" id="ARBA00018672"/>
    </source>
</evidence>
<feature type="modified residue" description="4-aspartylphosphate" evidence="3">
    <location>
        <position position="56"/>
    </location>
</feature>
<dbReference type="InterPro" id="IPR046947">
    <property type="entry name" value="LytR-like"/>
</dbReference>
<evidence type="ECO:0000259" key="5">
    <source>
        <dbReference type="PROSITE" id="PS50930"/>
    </source>
</evidence>
<proteinExistence type="predicted"/>
<dbReference type="EMBL" id="DVJN01000013">
    <property type="protein sequence ID" value="HIS91529.1"/>
    <property type="molecule type" value="Genomic_DNA"/>
</dbReference>
<dbReference type="SUPFAM" id="SSF52172">
    <property type="entry name" value="CheY-like"/>
    <property type="match status" value="1"/>
</dbReference>
<dbReference type="PANTHER" id="PTHR37299:SF1">
    <property type="entry name" value="STAGE 0 SPORULATION PROTEIN A HOMOLOG"/>
    <property type="match status" value="1"/>
</dbReference>
<reference evidence="6" key="1">
    <citation type="submission" date="2020-10" db="EMBL/GenBank/DDBJ databases">
        <authorList>
            <person name="Gilroy R."/>
        </authorList>
    </citation>
    <scope>NUCLEOTIDE SEQUENCE</scope>
    <source>
        <strain evidence="6">13766</strain>
    </source>
</reference>
<comment type="caution">
    <text evidence="6">The sequence shown here is derived from an EMBL/GenBank/DDBJ whole genome shotgun (WGS) entry which is preliminary data.</text>
</comment>
<keyword evidence="3" id="KW-0597">Phosphoprotein</keyword>
<dbReference type="InterPro" id="IPR011006">
    <property type="entry name" value="CheY-like_superfamily"/>
</dbReference>